<keyword evidence="2" id="KW-0732">Signal</keyword>
<evidence type="ECO:0000256" key="1">
    <source>
        <dbReference type="SAM" id="MobiDB-lite"/>
    </source>
</evidence>
<sequence length="129" mass="13258">MNLTNLIKRHSAIGTLMIAASLILSGCVAHDQDAAITDRASMSPCPQDQTSNGAGGGVGIPLGCNNRANLRAMVADVKDLDQGQALEPASGIREARAVEAYHKGAVKKLSTGNDTGSSSEAAQTTPQTR</sequence>
<evidence type="ECO:0000256" key="2">
    <source>
        <dbReference type="SAM" id="SignalP"/>
    </source>
</evidence>
<comment type="caution">
    <text evidence="3">The sequence shown here is derived from an EMBL/GenBank/DDBJ whole genome shotgun (WGS) entry which is preliminary data.</text>
</comment>
<feature type="region of interest" description="Disordered" evidence="1">
    <location>
        <begin position="107"/>
        <end position="129"/>
    </location>
</feature>
<keyword evidence="4" id="KW-1185">Reference proteome</keyword>
<evidence type="ECO:0000313" key="4">
    <source>
        <dbReference type="Proteomes" id="UP001138757"/>
    </source>
</evidence>
<dbReference type="RefSeq" id="WP_214625333.1">
    <property type="nucleotide sequence ID" value="NZ_JAHGAW010000014.1"/>
</dbReference>
<dbReference type="InterPro" id="IPR019027">
    <property type="entry name" value="Pilus_biogenesis_CpaD-related"/>
</dbReference>
<dbReference type="Proteomes" id="UP001138757">
    <property type="component" value="Unassembled WGS sequence"/>
</dbReference>
<proteinExistence type="predicted"/>
<name>A0A9X1DFL6_9SPHN</name>
<evidence type="ECO:0008006" key="5">
    <source>
        <dbReference type="Google" id="ProtNLM"/>
    </source>
</evidence>
<dbReference type="EMBL" id="JAHGAW010000014">
    <property type="protein sequence ID" value="MBT2189080.1"/>
    <property type="molecule type" value="Genomic_DNA"/>
</dbReference>
<gene>
    <name evidence="3" type="ORF">KK488_19200</name>
</gene>
<protein>
    <recommendedName>
        <fullName evidence="5">Lipoprotein</fullName>
    </recommendedName>
</protein>
<feature type="signal peptide" evidence="2">
    <location>
        <begin position="1"/>
        <end position="29"/>
    </location>
</feature>
<reference evidence="3" key="1">
    <citation type="submission" date="2021-05" db="EMBL/GenBank/DDBJ databases">
        <title>Genome of Sphingobium sp. strain.</title>
        <authorList>
            <person name="Fan R."/>
        </authorList>
    </citation>
    <scope>NUCLEOTIDE SEQUENCE</scope>
    <source>
        <strain evidence="3">H33</strain>
    </source>
</reference>
<feature type="chain" id="PRO_5040735962" description="Lipoprotein" evidence="2">
    <location>
        <begin position="30"/>
        <end position="129"/>
    </location>
</feature>
<dbReference type="AlphaFoldDB" id="A0A9X1DFL6"/>
<accession>A0A9X1DFL6</accession>
<feature type="compositionally biased region" description="Polar residues" evidence="1">
    <location>
        <begin position="110"/>
        <end position="129"/>
    </location>
</feature>
<dbReference type="Pfam" id="PF09476">
    <property type="entry name" value="Pilus_CpaD"/>
    <property type="match status" value="1"/>
</dbReference>
<evidence type="ECO:0000313" key="3">
    <source>
        <dbReference type="EMBL" id="MBT2189080.1"/>
    </source>
</evidence>
<organism evidence="3 4">
    <name type="scientific">Sphingobium nicotianae</name>
    <dbReference type="NCBI Taxonomy" id="2782607"/>
    <lineage>
        <taxon>Bacteria</taxon>
        <taxon>Pseudomonadati</taxon>
        <taxon>Pseudomonadota</taxon>
        <taxon>Alphaproteobacteria</taxon>
        <taxon>Sphingomonadales</taxon>
        <taxon>Sphingomonadaceae</taxon>
        <taxon>Sphingobium</taxon>
    </lineage>
</organism>